<dbReference type="InterPro" id="IPR002156">
    <property type="entry name" value="RNaseH_domain"/>
</dbReference>
<evidence type="ECO:0000259" key="1">
    <source>
        <dbReference type="PROSITE" id="PS50879"/>
    </source>
</evidence>
<dbReference type="PROSITE" id="PS50879">
    <property type="entry name" value="RNASE_H_1"/>
    <property type="match status" value="1"/>
</dbReference>
<dbReference type="GO" id="GO:0003676">
    <property type="term" value="F:nucleic acid binding"/>
    <property type="evidence" value="ECO:0007669"/>
    <property type="project" value="InterPro"/>
</dbReference>
<evidence type="ECO:0000313" key="2">
    <source>
        <dbReference type="EMBL" id="CAG6712502.1"/>
    </source>
</evidence>
<dbReference type="AlphaFoldDB" id="A0A8D8XWY9"/>
<reference evidence="2" key="1">
    <citation type="submission" date="2021-05" db="EMBL/GenBank/DDBJ databases">
        <authorList>
            <person name="Alioto T."/>
            <person name="Alioto T."/>
            <person name="Gomez Garrido J."/>
        </authorList>
    </citation>
    <scope>NUCLEOTIDE SEQUENCE</scope>
</reference>
<organism evidence="2">
    <name type="scientific">Cacopsylla melanoneura</name>
    <dbReference type="NCBI Taxonomy" id="428564"/>
    <lineage>
        <taxon>Eukaryota</taxon>
        <taxon>Metazoa</taxon>
        <taxon>Ecdysozoa</taxon>
        <taxon>Arthropoda</taxon>
        <taxon>Hexapoda</taxon>
        <taxon>Insecta</taxon>
        <taxon>Pterygota</taxon>
        <taxon>Neoptera</taxon>
        <taxon>Paraneoptera</taxon>
        <taxon>Hemiptera</taxon>
        <taxon>Sternorrhyncha</taxon>
        <taxon>Psylloidea</taxon>
        <taxon>Psyllidae</taxon>
        <taxon>Psyllinae</taxon>
        <taxon>Cacopsylla</taxon>
    </lineage>
</organism>
<dbReference type="Gene3D" id="3.30.420.10">
    <property type="entry name" value="Ribonuclease H-like superfamily/Ribonuclease H"/>
    <property type="match status" value="1"/>
</dbReference>
<dbReference type="InterPro" id="IPR036397">
    <property type="entry name" value="RNaseH_sf"/>
</dbReference>
<dbReference type="SUPFAM" id="SSF53098">
    <property type="entry name" value="Ribonuclease H-like"/>
    <property type="match status" value="1"/>
</dbReference>
<dbReference type="GO" id="GO:0004523">
    <property type="term" value="F:RNA-DNA hybrid ribonuclease activity"/>
    <property type="evidence" value="ECO:0007669"/>
    <property type="project" value="InterPro"/>
</dbReference>
<name>A0A8D8XWY9_9HEMI</name>
<dbReference type="InterPro" id="IPR012337">
    <property type="entry name" value="RNaseH-like_sf"/>
</dbReference>
<dbReference type="Pfam" id="PF00075">
    <property type="entry name" value="RNase_H"/>
    <property type="match status" value="1"/>
</dbReference>
<dbReference type="CDD" id="cd09276">
    <property type="entry name" value="Rnase_HI_RT_non_LTR"/>
    <property type="match status" value="1"/>
</dbReference>
<feature type="domain" description="RNase H type-1" evidence="1">
    <location>
        <begin position="1"/>
        <end position="75"/>
    </location>
</feature>
<protein>
    <recommendedName>
        <fullName evidence="1">RNase H type-1 domain-containing protein</fullName>
    </recommendedName>
</protein>
<accession>A0A8D8XWY9</accession>
<dbReference type="EMBL" id="HBUF01349387">
    <property type="protein sequence ID" value="CAG6712502.1"/>
    <property type="molecule type" value="Transcribed_RNA"/>
</dbReference>
<sequence>MEVDWKGKNITFFSDSQAALNALKAYQVNSKLVWDCIGTLNKLAIHNKVNLEWIPGHSGLQGNEAADLLAREAAEKSFIGPEPVLAVPKCLVRCSTREWVMNEANKIWRNSSGMRHSKLTLAGYSKKLTQESLSLNRDKLRLIVSLLTGHGPLRKHLHRLGLARGEPINCRLCGLEEETDTHILFKCEALDNRRFRIFESYNPEDLHDQDHLVQKLTLLMKGTGFWT</sequence>
<proteinExistence type="predicted"/>